<dbReference type="GO" id="GO:0005737">
    <property type="term" value="C:cytoplasm"/>
    <property type="evidence" value="ECO:0007669"/>
    <property type="project" value="TreeGrafter"/>
</dbReference>
<evidence type="ECO:0000256" key="1">
    <source>
        <dbReference type="SAM" id="MobiDB-lite"/>
    </source>
</evidence>
<dbReference type="InterPro" id="IPR034154">
    <property type="entry name" value="TOPRIM_DnaG/twinkle"/>
</dbReference>
<evidence type="ECO:0000313" key="3">
    <source>
        <dbReference type="EMBL" id="OGI79316.1"/>
    </source>
</evidence>
<name>A0A1F6WC32_9BACT</name>
<dbReference type="InterPro" id="IPR006171">
    <property type="entry name" value="TOPRIM_dom"/>
</dbReference>
<feature type="compositionally biased region" description="Basic and acidic residues" evidence="1">
    <location>
        <begin position="698"/>
        <end position="707"/>
    </location>
</feature>
<organism evidence="3 4">
    <name type="scientific">Candidatus Nomurabacteria bacterium RIFCSPHIGHO2_12_FULL_37_29</name>
    <dbReference type="NCBI Taxonomy" id="1801759"/>
    <lineage>
        <taxon>Bacteria</taxon>
        <taxon>Candidatus Nomuraibacteriota</taxon>
    </lineage>
</organism>
<accession>A0A1F6WC32</accession>
<dbReference type="GO" id="GO:0006269">
    <property type="term" value="P:DNA replication, synthesis of primer"/>
    <property type="evidence" value="ECO:0007669"/>
    <property type="project" value="TreeGrafter"/>
</dbReference>
<feature type="region of interest" description="Disordered" evidence="1">
    <location>
        <begin position="698"/>
        <end position="735"/>
    </location>
</feature>
<protein>
    <recommendedName>
        <fullName evidence="2">Toprim domain-containing protein</fullName>
    </recommendedName>
</protein>
<dbReference type="PANTHER" id="PTHR30313:SF2">
    <property type="entry name" value="DNA PRIMASE"/>
    <property type="match status" value="1"/>
</dbReference>
<dbReference type="SMART" id="SM00493">
    <property type="entry name" value="TOPRIM"/>
    <property type="match status" value="1"/>
</dbReference>
<proteinExistence type="predicted"/>
<dbReference type="PANTHER" id="PTHR30313">
    <property type="entry name" value="DNA PRIMASE"/>
    <property type="match status" value="1"/>
</dbReference>
<dbReference type="CDD" id="cd01029">
    <property type="entry name" value="TOPRIM_primases"/>
    <property type="match status" value="1"/>
</dbReference>
<dbReference type="SUPFAM" id="SSF56731">
    <property type="entry name" value="DNA primase core"/>
    <property type="match status" value="1"/>
</dbReference>
<reference evidence="3 4" key="1">
    <citation type="journal article" date="2016" name="Nat. Commun.">
        <title>Thousands of microbial genomes shed light on interconnected biogeochemical processes in an aquifer system.</title>
        <authorList>
            <person name="Anantharaman K."/>
            <person name="Brown C.T."/>
            <person name="Hug L.A."/>
            <person name="Sharon I."/>
            <person name="Castelle C.J."/>
            <person name="Probst A.J."/>
            <person name="Thomas B.C."/>
            <person name="Singh A."/>
            <person name="Wilkins M.J."/>
            <person name="Karaoz U."/>
            <person name="Brodie E.L."/>
            <person name="Williams K.H."/>
            <person name="Hubbard S.S."/>
            <person name="Banfield J.F."/>
        </authorList>
    </citation>
    <scope>NUCLEOTIDE SEQUENCE [LARGE SCALE GENOMIC DNA]</scope>
</reference>
<dbReference type="EMBL" id="MFUJ01000016">
    <property type="protein sequence ID" value="OGI79316.1"/>
    <property type="molecule type" value="Genomic_DNA"/>
</dbReference>
<comment type="caution">
    <text evidence="3">The sequence shown here is derived from an EMBL/GenBank/DDBJ whole genome shotgun (WGS) entry which is preliminary data.</text>
</comment>
<evidence type="ECO:0000313" key="4">
    <source>
        <dbReference type="Proteomes" id="UP000177052"/>
    </source>
</evidence>
<dbReference type="AlphaFoldDB" id="A0A1F6WC32"/>
<sequence length="735" mass="84970">MSDIEKYLDDKAIKFIRITNEEIIVKCFFSNCDSDSRENEAHLYFSRKTGQYHCKKCDAKGNILTLKKHFNDPFTPKEEKPKVNKRTLTPLLVEKYHKALTPEIINYLNKRGITDDRISQYKVGYISEYGTWWIAIPIKDLNGNYSFLKLRQDPKYGDKKMTWPNGIEAQIYDWESLIMAKDRVLIAEGEMDALLMKSHGITCITNTHGAMTIDELWFEHFKPELEYFICYDNDDVGKNGSNKLANALFNAGCEKINIITLPEEVGNKGDLGDYIIHLGLPIEDLFTKYAKPFPEKVDTSEFKEISIKEVCEILDSTIKKDDGNKSVAFLSMLTTYTEDAQMNLFFNAPSSTGKSHIPLSVVELFPQEDVITLAYCSPTAFFHEQGKYNKEKNEIVVDLARKIIIFTDMPDQALISRLRPVLSHDQKESRLKITDKAQKGGNKTKNIVLIGFPSVYFCSAEMRVDEQESTRFLMLSPSIEREKIYQGVKQAIRKNSDSEKFNQEVNSDPRRNLLKKRILGIKQENIIDVKIENIEYIEKLYLKDVESARPRQQRDIKKIISIIKGFAMLNIWFRKRDGDYIWASEKDIEEAFDLWQVIYCGQDYGLAPYLFDIYTKVIMTLWNEPSDTFGEFSDNADKKKSITRKEILKKYFQVYKTPLGTQKLRHQILPQLEGVGLIFQEKSVDDMREMVVIPLETESERSEKYSGEEGGVNSDIDNEINPPKKDPLPPEELPF</sequence>
<dbReference type="Proteomes" id="UP000177052">
    <property type="component" value="Unassembled WGS sequence"/>
</dbReference>
<gene>
    <name evidence="3" type="ORF">A3F19_02365</name>
</gene>
<evidence type="ECO:0000259" key="2">
    <source>
        <dbReference type="SMART" id="SM00493"/>
    </source>
</evidence>
<dbReference type="Gene3D" id="3.40.1360.10">
    <property type="match status" value="1"/>
</dbReference>
<feature type="domain" description="Toprim" evidence="2">
    <location>
        <begin position="182"/>
        <end position="253"/>
    </location>
</feature>
<dbReference type="InterPro" id="IPR050219">
    <property type="entry name" value="DnaG_primase"/>
</dbReference>
<dbReference type="Pfam" id="PF13155">
    <property type="entry name" value="Toprim_2"/>
    <property type="match status" value="1"/>
</dbReference>